<keyword evidence="2" id="KW-0812">Transmembrane</keyword>
<keyword evidence="3" id="KW-1133">Transmembrane helix</keyword>
<reference evidence="6" key="3">
    <citation type="submission" date="2025-09" db="UniProtKB">
        <authorList>
            <consortium name="Ensembl"/>
        </authorList>
    </citation>
    <scope>IDENTIFICATION</scope>
</reference>
<dbReference type="AlphaFoldDB" id="H9GD40"/>
<dbReference type="FunFam" id="3.40.50.2300:FF:000024">
    <property type="entry name" value="Vomeronasal 2, receptor 73"/>
    <property type="match status" value="1"/>
</dbReference>
<dbReference type="Pfam" id="PF01094">
    <property type="entry name" value="ANF_receptor"/>
    <property type="match status" value="1"/>
</dbReference>
<evidence type="ECO:0000313" key="6">
    <source>
        <dbReference type="Ensembl" id="ENSACAP00000007669.3"/>
    </source>
</evidence>
<dbReference type="Proteomes" id="UP000001646">
    <property type="component" value="Unplaced"/>
</dbReference>
<dbReference type="PANTHER" id="PTHR24061:SF599">
    <property type="entry name" value="G-PROTEIN COUPLED RECEPTORS FAMILY 3 PROFILE DOMAIN-CONTAINING PROTEIN"/>
    <property type="match status" value="1"/>
</dbReference>
<dbReference type="InterPro" id="IPR028082">
    <property type="entry name" value="Peripla_BP_I"/>
</dbReference>
<dbReference type="InterPro" id="IPR001828">
    <property type="entry name" value="ANF_lig-bd_rcpt"/>
</dbReference>
<dbReference type="HOGENOM" id="CLU_005389_5_0_1"/>
<organism evidence="6 7">
    <name type="scientific">Anolis carolinensis</name>
    <name type="common">Green anole</name>
    <name type="synonym">American chameleon</name>
    <dbReference type="NCBI Taxonomy" id="28377"/>
    <lineage>
        <taxon>Eukaryota</taxon>
        <taxon>Metazoa</taxon>
        <taxon>Chordata</taxon>
        <taxon>Craniata</taxon>
        <taxon>Vertebrata</taxon>
        <taxon>Euteleostomi</taxon>
        <taxon>Lepidosauria</taxon>
        <taxon>Squamata</taxon>
        <taxon>Bifurcata</taxon>
        <taxon>Unidentata</taxon>
        <taxon>Episquamata</taxon>
        <taxon>Toxicofera</taxon>
        <taxon>Iguania</taxon>
        <taxon>Dactyloidae</taxon>
        <taxon>Anolis</taxon>
    </lineage>
</organism>
<dbReference type="Gene3D" id="3.40.50.2300">
    <property type="match status" value="2"/>
</dbReference>
<dbReference type="GO" id="GO:0004930">
    <property type="term" value="F:G protein-coupled receptor activity"/>
    <property type="evidence" value="ECO:0007669"/>
    <property type="project" value="InterPro"/>
</dbReference>
<reference evidence="6" key="1">
    <citation type="submission" date="2009-12" db="EMBL/GenBank/DDBJ databases">
        <title>The Genome Sequence of Anolis carolinensis (Green Anole Lizard).</title>
        <authorList>
            <consortium name="The Genome Sequencing Platform"/>
            <person name="Di Palma F."/>
            <person name="Alfoldi J."/>
            <person name="Heiman D."/>
            <person name="Young S."/>
            <person name="Grabherr M."/>
            <person name="Johnson J."/>
            <person name="Lander E.S."/>
            <person name="Lindblad-Toh K."/>
        </authorList>
    </citation>
    <scope>NUCLEOTIDE SEQUENCE [LARGE SCALE GENOMIC DNA]</scope>
    <source>
        <strain evidence="6">JBL SC #1</strain>
    </source>
</reference>
<comment type="subcellular location">
    <subcellularLocation>
        <location evidence="1">Membrane</location>
    </subcellularLocation>
</comment>
<evidence type="ECO:0000256" key="3">
    <source>
        <dbReference type="ARBA" id="ARBA00022989"/>
    </source>
</evidence>
<dbReference type="eggNOG" id="KOG1056">
    <property type="taxonomic scope" value="Eukaryota"/>
</dbReference>
<accession>H9GD40</accession>
<dbReference type="Ensembl" id="ENSACAT00000007833.3">
    <property type="protein sequence ID" value="ENSACAP00000007669.3"/>
    <property type="gene ID" value="ENSACAG00000007844.3"/>
</dbReference>
<feature type="domain" description="Receptor ligand binding region" evidence="5">
    <location>
        <begin position="1"/>
        <end position="263"/>
    </location>
</feature>
<sequence>SDKTQFPSFFRMVPDEIFEYPGIVQLLQYFGWNWVDLIVPEGASGERFQRMLSAHFVQKDICISFTHTVPAIISFTADTQITRKIIRLVSLLFSKKVKVILVYGNVQSLESLRMILEIYEHFMQKPLEKVWITTARWDVTNIFSGRVLTGKSLNGSLSLALHTTVVPGFEDFLESLNPFQSNIFFLKEFWCSAFFCSLPAYNMNGPGGNCTGEEKLGDLPGVAFEKKMTGQSYNIYNAVYAVAHALHAAYSMRTKHYSLETENRWNRLNIQPWQVNRYSLIKMFNVFHIEPIRK</sequence>
<proteinExistence type="predicted"/>
<name>H9GD40_ANOCA</name>
<dbReference type="PANTHER" id="PTHR24061">
    <property type="entry name" value="CALCIUM-SENSING RECEPTOR-RELATED"/>
    <property type="match status" value="1"/>
</dbReference>
<dbReference type="GeneTree" id="ENSGT00950000182788"/>
<protein>
    <recommendedName>
        <fullName evidence="5">Receptor ligand binding region domain-containing protein</fullName>
    </recommendedName>
</protein>
<dbReference type="InParanoid" id="H9GD40"/>
<dbReference type="GO" id="GO:0016020">
    <property type="term" value="C:membrane"/>
    <property type="evidence" value="ECO:0007669"/>
    <property type="project" value="UniProtKB-SubCell"/>
</dbReference>
<evidence type="ECO:0000256" key="1">
    <source>
        <dbReference type="ARBA" id="ARBA00004370"/>
    </source>
</evidence>
<dbReference type="SUPFAM" id="SSF53822">
    <property type="entry name" value="Periplasmic binding protein-like I"/>
    <property type="match status" value="1"/>
</dbReference>
<keyword evidence="4" id="KW-0472">Membrane</keyword>
<reference evidence="6" key="2">
    <citation type="submission" date="2025-08" db="UniProtKB">
        <authorList>
            <consortium name="Ensembl"/>
        </authorList>
    </citation>
    <scope>IDENTIFICATION</scope>
</reference>
<evidence type="ECO:0000259" key="5">
    <source>
        <dbReference type="Pfam" id="PF01094"/>
    </source>
</evidence>
<evidence type="ECO:0000313" key="7">
    <source>
        <dbReference type="Proteomes" id="UP000001646"/>
    </source>
</evidence>
<evidence type="ECO:0000256" key="4">
    <source>
        <dbReference type="ARBA" id="ARBA00023136"/>
    </source>
</evidence>
<evidence type="ECO:0000256" key="2">
    <source>
        <dbReference type="ARBA" id="ARBA00022692"/>
    </source>
</evidence>
<dbReference type="InterPro" id="IPR000068">
    <property type="entry name" value="GPCR_3_Ca_sens_rcpt-rel"/>
</dbReference>
<keyword evidence="7" id="KW-1185">Reference proteome</keyword>